<protein>
    <submittedName>
        <fullName evidence="2">Uncharacterized protein</fullName>
    </submittedName>
</protein>
<feature type="transmembrane region" description="Helical" evidence="1">
    <location>
        <begin position="78"/>
        <end position="96"/>
    </location>
</feature>
<sequence>MSVTARRRAAERAAVQEVTLIEGGFPIPLTPANPGHVPVHAVLTRFVLICLGFGLTASAFGIWIVAGGPQAADLMLMKLGASLVMLIAGMCMLVFARDNNGR</sequence>
<keyword evidence="1" id="KW-1133">Transmembrane helix</keyword>
<dbReference type="RefSeq" id="WP_209358453.1">
    <property type="nucleotide sequence ID" value="NZ_JAGISH010000001.1"/>
</dbReference>
<evidence type="ECO:0000256" key="1">
    <source>
        <dbReference type="SAM" id="Phobius"/>
    </source>
</evidence>
<keyword evidence="1" id="KW-0472">Membrane</keyword>
<gene>
    <name evidence="2" type="ORF">J5474_00825</name>
</gene>
<keyword evidence="3" id="KW-1185">Reference proteome</keyword>
<evidence type="ECO:0000313" key="2">
    <source>
        <dbReference type="EMBL" id="MBP0481036.1"/>
    </source>
</evidence>
<dbReference type="EMBL" id="JAGISH010000001">
    <property type="protein sequence ID" value="MBP0481036.1"/>
    <property type="molecule type" value="Genomic_DNA"/>
</dbReference>
<keyword evidence="1" id="KW-0812">Transmembrane</keyword>
<name>A0A940MLR5_9RHOB</name>
<dbReference type="Proteomes" id="UP000675940">
    <property type="component" value="Unassembled WGS sequence"/>
</dbReference>
<dbReference type="AlphaFoldDB" id="A0A940MLR5"/>
<reference evidence="2" key="1">
    <citation type="submission" date="2021-03" db="EMBL/GenBank/DDBJ databases">
        <title>Sagittula salina sp. nov. strain M10.9X isolated from the marine waste.</title>
        <authorList>
            <person name="Satari L."/>
            <person name="Molina-Menor E."/>
            <person name="Vidal-Verdu A."/>
            <person name="Pascual J."/>
            <person name="Pereto J."/>
            <person name="Porcar M."/>
        </authorList>
    </citation>
    <scope>NUCLEOTIDE SEQUENCE</scope>
    <source>
        <strain evidence="2">M10.9X</strain>
    </source>
</reference>
<organism evidence="2 3">
    <name type="scientific">Sagittula salina</name>
    <dbReference type="NCBI Taxonomy" id="2820268"/>
    <lineage>
        <taxon>Bacteria</taxon>
        <taxon>Pseudomonadati</taxon>
        <taxon>Pseudomonadota</taxon>
        <taxon>Alphaproteobacteria</taxon>
        <taxon>Rhodobacterales</taxon>
        <taxon>Roseobacteraceae</taxon>
        <taxon>Sagittula</taxon>
    </lineage>
</organism>
<proteinExistence type="predicted"/>
<accession>A0A940MLR5</accession>
<evidence type="ECO:0000313" key="3">
    <source>
        <dbReference type="Proteomes" id="UP000675940"/>
    </source>
</evidence>
<feature type="transmembrane region" description="Helical" evidence="1">
    <location>
        <begin position="46"/>
        <end position="66"/>
    </location>
</feature>
<comment type="caution">
    <text evidence="2">The sequence shown here is derived from an EMBL/GenBank/DDBJ whole genome shotgun (WGS) entry which is preliminary data.</text>
</comment>